<organism evidence="1 2">
    <name type="scientific">Ceraceosorus bombacis</name>
    <dbReference type="NCBI Taxonomy" id="401625"/>
    <lineage>
        <taxon>Eukaryota</taxon>
        <taxon>Fungi</taxon>
        <taxon>Dikarya</taxon>
        <taxon>Basidiomycota</taxon>
        <taxon>Ustilaginomycotina</taxon>
        <taxon>Exobasidiomycetes</taxon>
        <taxon>Ceraceosorales</taxon>
        <taxon>Ceraceosoraceae</taxon>
        <taxon>Ceraceosorus</taxon>
    </lineage>
</organism>
<accession>A0A0P1BDI2</accession>
<dbReference type="AlphaFoldDB" id="A0A0P1BDI2"/>
<sequence length="75" mass="8467">MHQFQHHTLVPQIRKSLLDGSDRVGGATPVVSAPQLYFARRRPSSHKAWGCQASSQNNITCKEGKAYWDERSSWA</sequence>
<proteinExistence type="predicted"/>
<keyword evidence="2" id="KW-1185">Reference proteome</keyword>
<evidence type="ECO:0000313" key="2">
    <source>
        <dbReference type="Proteomes" id="UP000054845"/>
    </source>
</evidence>
<reference evidence="2" key="1">
    <citation type="submission" date="2014-09" db="EMBL/GenBank/DDBJ databases">
        <authorList>
            <person name="Sharma Rahul"/>
            <person name="Thines Marco"/>
        </authorList>
    </citation>
    <scope>NUCLEOTIDE SEQUENCE [LARGE SCALE GENOMIC DNA]</scope>
</reference>
<dbReference type="Proteomes" id="UP000054845">
    <property type="component" value="Unassembled WGS sequence"/>
</dbReference>
<name>A0A0P1BDI2_9BASI</name>
<protein>
    <submittedName>
        <fullName evidence="1">Uncharacterized protein</fullName>
    </submittedName>
</protein>
<evidence type="ECO:0000313" key="1">
    <source>
        <dbReference type="EMBL" id="CEH13934.1"/>
    </source>
</evidence>
<dbReference type="EMBL" id="CCYA01000238">
    <property type="protein sequence ID" value="CEH13934.1"/>
    <property type="molecule type" value="Genomic_DNA"/>
</dbReference>